<dbReference type="OrthoDB" id="5823761at2759"/>
<evidence type="ECO:0000313" key="2">
    <source>
        <dbReference type="EMBL" id="KAA3469136.1"/>
    </source>
</evidence>
<sequence>MLYQAGKSDILSVDIWQQGKWVEMRRSFGAVFDMPNPPLGAISLGSKCRTIPASNGQRLLFLVIGKLELLMIPIFSFSKPQFSTMVASFLLLRQ</sequence>
<accession>A0A5B6VJ91</accession>
<dbReference type="InterPro" id="IPR036749">
    <property type="entry name" value="Expansin_CBD_sf"/>
</dbReference>
<dbReference type="Proteomes" id="UP000325315">
    <property type="component" value="Unassembled WGS sequence"/>
</dbReference>
<dbReference type="Gene3D" id="2.60.40.760">
    <property type="entry name" value="Expansin, cellulose-binding-like domain"/>
    <property type="match status" value="1"/>
</dbReference>
<keyword evidence="3" id="KW-1185">Reference proteome</keyword>
<feature type="domain" description="Expansin-like CBD" evidence="1">
    <location>
        <begin position="2"/>
        <end position="43"/>
    </location>
</feature>
<dbReference type="AlphaFoldDB" id="A0A5B6VJ91"/>
<evidence type="ECO:0000313" key="3">
    <source>
        <dbReference type="Proteomes" id="UP000325315"/>
    </source>
</evidence>
<reference evidence="3" key="1">
    <citation type="journal article" date="2019" name="Plant Biotechnol. J.">
        <title>Genome sequencing of the Australian wild diploid species Gossypium australe highlights disease resistance and delayed gland morphogenesis.</title>
        <authorList>
            <person name="Cai Y."/>
            <person name="Cai X."/>
            <person name="Wang Q."/>
            <person name="Wang P."/>
            <person name="Zhang Y."/>
            <person name="Cai C."/>
            <person name="Xu Y."/>
            <person name="Wang K."/>
            <person name="Zhou Z."/>
            <person name="Wang C."/>
            <person name="Geng S."/>
            <person name="Li B."/>
            <person name="Dong Q."/>
            <person name="Hou Y."/>
            <person name="Wang H."/>
            <person name="Ai P."/>
            <person name="Liu Z."/>
            <person name="Yi F."/>
            <person name="Sun M."/>
            <person name="An G."/>
            <person name="Cheng J."/>
            <person name="Zhang Y."/>
            <person name="Shi Q."/>
            <person name="Xie Y."/>
            <person name="Shi X."/>
            <person name="Chang Y."/>
            <person name="Huang F."/>
            <person name="Chen Y."/>
            <person name="Hong S."/>
            <person name="Mi L."/>
            <person name="Sun Q."/>
            <person name="Zhang L."/>
            <person name="Zhou B."/>
            <person name="Peng R."/>
            <person name="Zhang X."/>
            <person name="Liu F."/>
        </authorList>
    </citation>
    <scope>NUCLEOTIDE SEQUENCE [LARGE SCALE GENOMIC DNA]</scope>
    <source>
        <strain evidence="3">cv. PA1801</strain>
    </source>
</reference>
<organism evidence="2 3">
    <name type="scientific">Gossypium australe</name>
    <dbReference type="NCBI Taxonomy" id="47621"/>
    <lineage>
        <taxon>Eukaryota</taxon>
        <taxon>Viridiplantae</taxon>
        <taxon>Streptophyta</taxon>
        <taxon>Embryophyta</taxon>
        <taxon>Tracheophyta</taxon>
        <taxon>Spermatophyta</taxon>
        <taxon>Magnoliopsida</taxon>
        <taxon>eudicotyledons</taxon>
        <taxon>Gunneridae</taxon>
        <taxon>Pentapetalae</taxon>
        <taxon>rosids</taxon>
        <taxon>malvids</taxon>
        <taxon>Malvales</taxon>
        <taxon>Malvaceae</taxon>
        <taxon>Malvoideae</taxon>
        <taxon>Gossypium</taxon>
    </lineage>
</organism>
<evidence type="ECO:0000259" key="1">
    <source>
        <dbReference type="Pfam" id="PF01357"/>
    </source>
</evidence>
<dbReference type="InterPro" id="IPR007117">
    <property type="entry name" value="Expansin_CBD"/>
</dbReference>
<dbReference type="SUPFAM" id="SSF49590">
    <property type="entry name" value="PHL pollen allergen"/>
    <property type="match status" value="1"/>
</dbReference>
<proteinExistence type="predicted"/>
<protein>
    <submittedName>
        <fullName evidence="2">Expansin-like B1</fullName>
    </submittedName>
</protein>
<comment type="caution">
    <text evidence="2">The sequence shown here is derived from an EMBL/GenBank/DDBJ whole genome shotgun (WGS) entry which is preliminary data.</text>
</comment>
<name>A0A5B6VJ91_9ROSI</name>
<gene>
    <name evidence="2" type="ORF">EPI10_014956</name>
</gene>
<dbReference type="EMBL" id="SMMG02000006">
    <property type="protein sequence ID" value="KAA3469136.1"/>
    <property type="molecule type" value="Genomic_DNA"/>
</dbReference>
<dbReference type="Pfam" id="PF01357">
    <property type="entry name" value="Expansin_C"/>
    <property type="match status" value="1"/>
</dbReference>